<dbReference type="InterPro" id="IPR045358">
    <property type="entry name" value="Ty3_capsid"/>
</dbReference>
<sequence>MLSQAVTNYVGQQRGARQEGADTSRIREFLRMNPPSFTGSSTTEDPENFIEELKKVFDVMHVADTERVELAAYQLKNIARTWFDQWKGGSAEDAPPASWACFEEAFLGHFFP</sequence>
<evidence type="ECO:0000256" key="1">
    <source>
        <dbReference type="SAM" id="MobiDB-lite"/>
    </source>
</evidence>
<evidence type="ECO:0000313" key="4">
    <source>
        <dbReference type="Proteomes" id="UP001311915"/>
    </source>
</evidence>
<evidence type="ECO:0000313" key="3">
    <source>
        <dbReference type="EMBL" id="KAK4709804.1"/>
    </source>
</evidence>
<dbReference type="Proteomes" id="UP001311915">
    <property type="component" value="Unassembled WGS sequence"/>
</dbReference>
<comment type="caution">
    <text evidence="3">The sequence shown here is derived from an EMBL/GenBank/DDBJ whole genome shotgun (WGS) entry which is preliminary data.</text>
</comment>
<dbReference type="EMBL" id="JAWPEI010000011">
    <property type="protein sequence ID" value="KAK4709804.1"/>
    <property type="molecule type" value="Genomic_DNA"/>
</dbReference>
<accession>A0AAV9KB21</accession>
<proteinExistence type="predicted"/>
<evidence type="ECO:0000259" key="2">
    <source>
        <dbReference type="Pfam" id="PF19259"/>
    </source>
</evidence>
<dbReference type="AlphaFoldDB" id="A0AAV9KB21"/>
<feature type="region of interest" description="Disordered" evidence="1">
    <location>
        <begin position="7"/>
        <end position="45"/>
    </location>
</feature>
<feature type="domain" description="Ty3 transposon capsid-like protein" evidence="2">
    <location>
        <begin position="34"/>
        <end position="110"/>
    </location>
</feature>
<gene>
    <name evidence="3" type="ORF">R3W88_004317</name>
</gene>
<name>A0AAV9KB21_9SOLN</name>
<dbReference type="Pfam" id="PF19259">
    <property type="entry name" value="Ty3_capsid"/>
    <property type="match status" value="1"/>
</dbReference>
<reference evidence="3 4" key="1">
    <citation type="submission" date="2023-10" db="EMBL/GenBank/DDBJ databases">
        <title>Genome-Wide Identification Analysis in wild type Solanum Pinnatisectum Reveals Some Genes Defensing Phytophthora Infestans.</title>
        <authorList>
            <person name="Sun C."/>
        </authorList>
    </citation>
    <scope>NUCLEOTIDE SEQUENCE [LARGE SCALE GENOMIC DNA]</scope>
    <source>
        <strain evidence="3">LQN</strain>
        <tissue evidence="3">Leaf</tissue>
    </source>
</reference>
<protein>
    <recommendedName>
        <fullName evidence="2">Ty3 transposon capsid-like protein domain-containing protein</fullName>
    </recommendedName>
</protein>
<feature type="compositionally biased region" description="Basic and acidic residues" evidence="1">
    <location>
        <begin position="16"/>
        <end position="30"/>
    </location>
</feature>
<keyword evidence="4" id="KW-1185">Reference proteome</keyword>
<organism evidence="3 4">
    <name type="scientific">Solanum pinnatisectum</name>
    <name type="common">tansyleaf nightshade</name>
    <dbReference type="NCBI Taxonomy" id="50273"/>
    <lineage>
        <taxon>Eukaryota</taxon>
        <taxon>Viridiplantae</taxon>
        <taxon>Streptophyta</taxon>
        <taxon>Embryophyta</taxon>
        <taxon>Tracheophyta</taxon>
        <taxon>Spermatophyta</taxon>
        <taxon>Magnoliopsida</taxon>
        <taxon>eudicotyledons</taxon>
        <taxon>Gunneridae</taxon>
        <taxon>Pentapetalae</taxon>
        <taxon>asterids</taxon>
        <taxon>lamiids</taxon>
        <taxon>Solanales</taxon>
        <taxon>Solanaceae</taxon>
        <taxon>Solanoideae</taxon>
        <taxon>Solaneae</taxon>
        <taxon>Solanum</taxon>
    </lineage>
</organism>